<sequence length="290" mass="31638">MDRRSGVCRRARDSRSGWRGARARPGRRRGARVDLGIARAPNAKLAYVTPAHHAPLGVTLPADRRLALLDWAEAMRAWIVEDDYDSEFRYESRPVAALAALDRHGVVIHTGSFSKTMVPGLRLAYVVAPEALVSRFVAAKSVLDRFTPPLLQEALAEFIHEGHFARHLRRMRELYAERRTALLEAIADELPAIEVVGAEAGIDVVARLPPGVDDQAAALALEKAGLDAMPLSDNAIRPLARGGLILGFAGFTPAKLRTAVSAMKRALAPLLPPVRRPRRAGSMATRHRAT</sequence>
<dbReference type="CDD" id="cd00609">
    <property type="entry name" value="AAT_like"/>
    <property type="match status" value="1"/>
</dbReference>
<name>A0A0K1QBE9_9BACT</name>
<protein>
    <submittedName>
        <fullName evidence="3">Transcriptional regulator, GntR family domain / Aspartate aminotransferase</fullName>
    </submittedName>
</protein>
<keyword evidence="3" id="KW-0032">Aminotransferase</keyword>
<proteinExistence type="predicted"/>
<gene>
    <name evidence="3" type="ORF">AKJ09_09660</name>
</gene>
<feature type="compositionally biased region" description="Basic and acidic residues" evidence="1">
    <location>
        <begin position="1"/>
        <end position="16"/>
    </location>
</feature>
<dbReference type="PANTHER" id="PTHR46577:SF1">
    <property type="entry name" value="HTH-TYPE TRANSCRIPTIONAL REGULATORY PROTEIN GABR"/>
    <property type="match status" value="1"/>
</dbReference>
<evidence type="ECO:0000259" key="2">
    <source>
        <dbReference type="Pfam" id="PF00155"/>
    </source>
</evidence>
<evidence type="ECO:0000313" key="3">
    <source>
        <dbReference type="EMBL" id="AKV02997.1"/>
    </source>
</evidence>
<evidence type="ECO:0000256" key="1">
    <source>
        <dbReference type="SAM" id="MobiDB-lite"/>
    </source>
</evidence>
<dbReference type="InterPro" id="IPR051446">
    <property type="entry name" value="HTH_trans_reg/aminotransferase"/>
</dbReference>
<dbReference type="STRING" id="1391654.AKJ09_09660"/>
<dbReference type="EMBL" id="CP012333">
    <property type="protein sequence ID" value="AKV02997.1"/>
    <property type="molecule type" value="Genomic_DNA"/>
</dbReference>
<dbReference type="InterPro" id="IPR004839">
    <property type="entry name" value="Aminotransferase_I/II_large"/>
</dbReference>
<accession>A0A0K1QBE9</accession>
<keyword evidence="3" id="KW-0808">Transferase</keyword>
<keyword evidence="4" id="KW-1185">Reference proteome</keyword>
<dbReference type="AlphaFoldDB" id="A0A0K1QBE9"/>
<dbReference type="RefSeq" id="WP_205633958.1">
    <property type="nucleotide sequence ID" value="NZ_CP012333.1"/>
</dbReference>
<dbReference type="Pfam" id="PF00155">
    <property type="entry name" value="Aminotran_1_2"/>
    <property type="match status" value="1"/>
</dbReference>
<dbReference type="InterPro" id="IPR015424">
    <property type="entry name" value="PyrdxlP-dep_Trfase"/>
</dbReference>
<dbReference type="SUPFAM" id="SSF53383">
    <property type="entry name" value="PLP-dependent transferases"/>
    <property type="match status" value="1"/>
</dbReference>
<dbReference type="PANTHER" id="PTHR46577">
    <property type="entry name" value="HTH-TYPE TRANSCRIPTIONAL REGULATORY PROTEIN GABR"/>
    <property type="match status" value="1"/>
</dbReference>
<organism evidence="3 4">
    <name type="scientific">Labilithrix luteola</name>
    <dbReference type="NCBI Taxonomy" id="1391654"/>
    <lineage>
        <taxon>Bacteria</taxon>
        <taxon>Pseudomonadati</taxon>
        <taxon>Myxococcota</taxon>
        <taxon>Polyangia</taxon>
        <taxon>Polyangiales</taxon>
        <taxon>Labilitrichaceae</taxon>
        <taxon>Labilithrix</taxon>
    </lineage>
</organism>
<dbReference type="Proteomes" id="UP000064967">
    <property type="component" value="Chromosome"/>
</dbReference>
<dbReference type="Gene3D" id="3.40.640.10">
    <property type="entry name" value="Type I PLP-dependent aspartate aminotransferase-like (Major domain)"/>
    <property type="match status" value="1"/>
</dbReference>
<dbReference type="GO" id="GO:0008483">
    <property type="term" value="F:transaminase activity"/>
    <property type="evidence" value="ECO:0007669"/>
    <property type="project" value="UniProtKB-KW"/>
</dbReference>
<feature type="region of interest" description="Disordered" evidence="1">
    <location>
        <begin position="1"/>
        <end position="23"/>
    </location>
</feature>
<dbReference type="KEGG" id="llu:AKJ09_09660"/>
<dbReference type="InterPro" id="IPR015421">
    <property type="entry name" value="PyrdxlP-dep_Trfase_major"/>
</dbReference>
<evidence type="ECO:0000313" key="4">
    <source>
        <dbReference type="Proteomes" id="UP000064967"/>
    </source>
</evidence>
<reference evidence="3 4" key="1">
    <citation type="submission" date="2015-08" db="EMBL/GenBank/DDBJ databases">
        <authorList>
            <person name="Babu N.S."/>
            <person name="Beckwith C.J."/>
            <person name="Beseler K.G."/>
            <person name="Brison A."/>
            <person name="Carone J.V."/>
            <person name="Caskin T.P."/>
            <person name="Diamond M."/>
            <person name="Durham M.E."/>
            <person name="Foxe J.M."/>
            <person name="Go M."/>
            <person name="Henderson B.A."/>
            <person name="Jones I.B."/>
            <person name="McGettigan J.A."/>
            <person name="Micheletti S.J."/>
            <person name="Nasrallah M.E."/>
            <person name="Ortiz D."/>
            <person name="Piller C.R."/>
            <person name="Privatt S.R."/>
            <person name="Schneider S.L."/>
            <person name="Sharp S."/>
            <person name="Smith T.C."/>
            <person name="Stanton J.D."/>
            <person name="Ullery H.E."/>
            <person name="Wilson R.J."/>
            <person name="Serrano M.G."/>
            <person name="Buck G."/>
            <person name="Lee V."/>
            <person name="Wang Y."/>
            <person name="Carvalho R."/>
            <person name="Voegtly L."/>
            <person name="Shi R."/>
            <person name="Duckworth R."/>
            <person name="Johnson A."/>
            <person name="Loviza R."/>
            <person name="Walstead R."/>
            <person name="Shah Z."/>
            <person name="Kiflezghi M."/>
            <person name="Wade K."/>
            <person name="Ball S.L."/>
            <person name="Bradley K.W."/>
            <person name="Asai D.J."/>
            <person name="Bowman C.A."/>
            <person name="Russell D.A."/>
            <person name="Pope W.H."/>
            <person name="Jacobs-Sera D."/>
            <person name="Hendrix R.W."/>
            <person name="Hatfull G.F."/>
        </authorList>
    </citation>
    <scope>NUCLEOTIDE SEQUENCE [LARGE SCALE GENOMIC DNA]</scope>
    <source>
        <strain evidence="3 4">DSM 27648</strain>
    </source>
</reference>
<dbReference type="GO" id="GO:0030170">
    <property type="term" value="F:pyridoxal phosphate binding"/>
    <property type="evidence" value="ECO:0007669"/>
    <property type="project" value="InterPro"/>
</dbReference>
<feature type="domain" description="Aminotransferase class I/classII large" evidence="2">
    <location>
        <begin position="52"/>
        <end position="262"/>
    </location>
</feature>